<sequence>MPAVADLKKELKGRGLSAVGNKTELVERLQLSLQGENSLITEPDSAAGDSEEIMDEDDVLADEEEEEALVDDISTSPEPKLGKLASASGNGSPMAIKPAVASSKKIVLNRNVVASTGSSEKENLQQHQTTQAISDTGHHQQPSEDRKVIKLSAFSMKQRLEMRAQKFGVELSGDAKKEARAARFGISTPVNTGNTGVTSSDLLRKRAERFGLTLSPVSGRNLSKAELNEKLEKRKQRFGVVDSTKGKKSSISNSTLEAKKQLRAERFKLTK</sequence>
<dbReference type="OrthoDB" id="5837849at2759"/>
<dbReference type="GO" id="GO:0005634">
    <property type="term" value="C:nucleus"/>
    <property type="evidence" value="ECO:0007669"/>
    <property type="project" value="TreeGrafter"/>
</dbReference>
<evidence type="ECO:0000256" key="3">
    <source>
        <dbReference type="SAM" id="MobiDB-lite"/>
    </source>
</evidence>
<feature type="region of interest" description="Disordered" evidence="3">
    <location>
        <begin position="35"/>
        <end position="96"/>
    </location>
</feature>
<dbReference type="AlphaFoldDB" id="A0A6L2PQV5"/>
<dbReference type="GO" id="GO:0016973">
    <property type="term" value="P:poly(A)+ mRNA export from nucleus"/>
    <property type="evidence" value="ECO:0007669"/>
    <property type="project" value="TreeGrafter"/>
</dbReference>
<accession>A0A6L2PQV5</accession>
<feature type="domain" description="SAP" evidence="4">
    <location>
        <begin position="1"/>
        <end position="33"/>
    </location>
</feature>
<protein>
    <recommendedName>
        <fullName evidence="4">SAP domain-containing protein</fullName>
    </recommendedName>
</protein>
<keyword evidence="1" id="KW-0597">Phosphoprotein</keyword>
<dbReference type="SMART" id="SM00513">
    <property type="entry name" value="SAP"/>
    <property type="match status" value="1"/>
</dbReference>
<evidence type="ECO:0000256" key="2">
    <source>
        <dbReference type="ARBA" id="ARBA00046328"/>
    </source>
</evidence>
<evidence type="ECO:0000313" key="6">
    <source>
        <dbReference type="Proteomes" id="UP000502823"/>
    </source>
</evidence>
<reference evidence="6" key="1">
    <citation type="submission" date="2020-01" db="EMBL/GenBank/DDBJ databases">
        <title>Draft genome sequence of the Termite Coptotermes fromosanus.</title>
        <authorList>
            <person name="Itakura S."/>
            <person name="Yosikawa Y."/>
            <person name="Umezawa K."/>
        </authorList>
    </citation>
    <scope>NUCLEOTIDE SEQUENCE [LARGE SCALE GENOMIC DNA]</scope>
</reference>
<dbReference type="InParanoid" id="A0A6L2PQV5"/>
<proteinExistence type="inferred from homology"/>
<organism evidence="5 6">
    <name type="scientific">Coptotermes formosanus</name>
    <name type="common">Formosan subterranean termite</name>
    <dbReference type="NCBI Taxonomy" id="36987"/>
    <lineage>
        <taxon>Eukaryota</taxon>
        <taxon>Metazoa</taxon>
        <taxon>Ecdysozoa</taxon>
        <taxon>Arthropoda</taxon>
        <taxon>Hexapoda</taxon>
        <taxon>Insecta</taxon>
        <taxon>Pterygota</taxon>
        <taxon>Neoptera</taxon>
        <taxon>Polyneoptera</taxon>
        <taxon>Dictyoptera</taxon>
        <taxon>Blattodea</taxon>
        <taxon>Blattoidea</taxon>
        <taxon>Termitoidae</taxon>
        <taxon>Rhinotermitidae</taxon>
        <taxon>Coptotermes</taxon>
    </lineage>
</organism>
<evidence type="ECO:0000259" key="4">
    <source>
        <dbReference type="PROSITE" id="PS50800"/>
    </source>
</evidence>
<dbReference type="Proteomes" id="UP000502823">
    <property type="component" value="Unassembled WGS sequence"/>
</dbReference>
<evidence type="ECO:0000313" key="5">
    <source>
        <dbReference type="EMBL" id="GFG34644.1"/>
    </source>
</evidence>
<evidence type="ECO:0000256" key="1">
    <source>
        <dbReference type="ARBA" id="ARBA00022553"/>
    </source>
</evidence>
<name>A0A6L2PQV5_COPFO</name>
<feature type="region of interest" description="Disordered" evidence="3">
    <location>
        <begin position="112"/>
        <end position="144"/>
    </location>
</feature>
<dbReference type="SUPFAM" id="SSF68906">
    <property type="entry name" value="SAP domain"/>
    <property type="match status" value="1"/>
</dbReference>
<comment type="caution">
    <text evidence="5">The sequence shown here is derived from an EMBL/GenBank/DDBJ whole genome shotgun (WGS) entry which is preliminary data.</text>
</comment>
<dbReference type="EMBL" id="BLKM01000501">
    <property type="protein sequence ID" value="GFG34644.1"/>
    <property type="molecule type" value="Genomic_DNA"/>
</dbReference>
<dbReference type="FunCoup" id="A0A6L2PQV5">
    <property type="interactions" value="818"/>
</dbReference>
<dbReference type="InterPro" id="IPR003034">
    <property type="entry name" value="SAP_dom"/>
</dbReference>
<dbReference type="PANTHER" id="PTHR46551:SF1">
    <property type="entry name" value="SAP DOMAIN-CONTAINING RIBONUCLEOPROTEIN"/>
    <property type="match status" value="1"/>
</dbReference>
<dbReference type="InterPro" id="IPR036361">
    <property type="entry name" value="SAP_dom_sf"/>
</dbReference>
<comment type="similarity">
    <text evidence="2">Belongs to the SAP domain-containing ribonucleoprotein family.</text>
</comment>
<keyword evidence="6" id="KW-1185">Reference proteome</keyword>
<dbReference type="PANTHER" id="PTHR46551">
    <property type="entry name" value="SAP DOMAIN-CONTAINING RIBONUCLEOPROTEIN"/>
    <property type="match status" value="1"/>
</dbReference>
<feature type="compositionally biased region" description="Acidic residues" evidence="3">
    <location>
        <begin position="49"/>
        <end position="70"/>
    </location>
</feature>
<dbReference type="PROSITE" id="PS50800">
    <property type="entry name" value="SAP"/>
    <property type="match status" value="1"/>
</dbReference>
<gene>
    <name evidence="5" type="ORF">Cfor_03064</name>
</gene>
<feature type="compositionally biased region" description="Polar residues" evidence="3">
    <location>
        <begin position="125"/>
        <end position="134"/>
    </location>
</feature>
<dbReference type="Gene3D" id="1.10.720.30">
    <property type="entry name" value="SAP domain"/>
    <property type="match status" value="1"/>
</dbReference>
<dbReference type="Pfam" id="PF02037">
    <property type="entry name" value="SAP"/>
    <property type="match status" value="1"/>
</dbReference>
<dbReference type="InterPro" id="IPR052240">
    <property type="entry name" value="SAP_domain_ribonucleoprotein"/>
</dbReference>